<name>A0ABS8LWG1_9FLAO</name>
<proteinExistence type="predicted"/>
<gene>
    <name evidence="1" type="ORF">LNQ34_03945</name>
</gene>
<protein>
    <recommendedName>
        <fullName evidence="3">BACON domain-containing protein</fullName>
    </recommendedName>
</protein>
<evidence type="ECO:0008006" key="3">
    <source>
        <dbReference type="Google" id="ProtNLM"/>
    </source>
</evidence>
<dbReference type="RefSeq" id="WP_229998714.1">
    <property type="nucleotide sequence ID" value="NZ_JAJJMN010000001.1"/>
</dbReference>
<dbReference type="EMBL" id="JAJJMN010000001">
    <property type="protein sequence ID" value="MCC9016920.1"/>
    <property type="molecule type" value="Genomic_DNA"/>
</dbReference>
<reference evidence="1" key="1">
    <citation type="submission" date="2021-11" db="EMBL/GenBank/DDBJ databases">
        <title>Description of novel Flavobacterium species.</title>
        <authorList>
            <person name="Saticioglu I.B."/>
            <person name="Ay H."/>
            <person name="Altun S."/>
            <person name="Duman M."/>
        </authorList>
    </citation>
    <scope>NUCLEOTIDE SEQUENCE</scope>
    <source>
        <strain evidence="1">F-126</strain>
    </source>
</reference>
<dbReference type="Proteomes" id="UP001430700">
    <property type="component" value="Unassembled WGS sequence"/>
</dbReference>
<organism evidence="1 2">
    <name type="scientific">Flavobacterium lipolyticum</name>
    <dbReference type="NCBI Taxonomy" id="2893754"/>
    <lineage>
        <taxon>Bacteria</taxon>
        <taxon>Pseudomonadati</taxon>
        <taxon>Bacteroidota</taxon>
        <taxon>Flavobacteriia</taxon>
        <taxon>Flavobacteriales</taxon>
        <taxon>Flavobacteriaceae</taxon>
        <taxon>Flavobacterium</taxon>
    </lineage>
</organism>
<comment type="caution">
    <text evidence="1">The sequence shown here is derived from an EMBL/GenBank/DDBJ whole genome shotgun (WGS) entry which is preliminary data.</text>
</comment>
<sequence length="679" mass="75494">MANSKITIQFNSVPGFNESVYFDVNSGSYSVFCRETFVRRRLGQYQVELPTVIIDDITTEASYQGYASDFYKRAFELDFNSSNLYTVESIRGDVGSGIGTVIITANFPNAIFSEQSADGDVTFIIENESALPDFNITNISFSQALSTPCQKARVLVTTDNLAVKVLNPVSIVPNTSNPFAFDWLRGETVNLLVEDANGKQASKSVTLPSLLSAANFTIKVNNSPNGATVLVENANSTGLVLQFSLDNVSWQSSNIFTGLDVGSFTLYVKDQLGCSFTKSFSVDEFGIQSPYFYISKSNSIRYAQRIIWGDSGNYKTDENTLSCEVDVEDINGPWTEVQEFLSADIVPTQFKSNYSSNVAKIIREDLSEVIVPIEKKSNNIGIKDRRDARKYNVGGGQTGIYFISGNIYDYDTSSVTGNYSLNGSLPEWAVSGNYIVISNAWFLIEEIVFDESKNSDVIIISENFSGSETSIVVGSIFNRFNYEIYEYFIDMVNFIDQKFHVQLVNSDPNFDTITHLSEELWCKVKHEDLLEVKYHNTTNTDVFYATGIEFKIRIPLTSQKGLPEEDSEVHKTDTAALLLSADLYEVDQFVFEPVTKEIWRKLMIALSHEKVWLNGVGYVKNGSFSTEGPLGKSNLYVLTANMIKTGNVYNSLGTGNIDLDGGQVEVPGLISTELGYLSY</sequence>
<keyword evidence="2" id="KW-1185">Reference proteome</keyword>
<evidence type="ECO:0000313" key="2">
    <source>
        <dbReference type="Proteomes" id="UP001430700"/>
    </source>
</evidence>
<accession>A0ABS8LWG1</accession>
<evidence type="ECO:0000313" key="1">
    <source>
        <dbReference type="EMBL" id="MCC9016920.1"/>
    </source>
</evidence>